<dbReference type="OrthoDB" id="333024at2759"/>
<comment type="cofactor">
    <cofactor evidence="1">
        <name>FAD</name>
        <dbReference type="ChEBI" id="CHEBI:57692"/>
    </cofactor>
</comment>
<dbReference type="Pfam" id="PF13450">
    <property type="entry name" value="NAD_binding_8"/>
    <property type="match status" value="1"/>
</dbReference>
<dbReference type="AlphaFoldDB" id="A0A640KKR4"/>
<evidence type="ECO:0000256" key="2">
    <source>
        <dbReference type="ARBA" id="ARBA00022630"/>
    </source>
</evidence>
<keyword evidence="8" id="KW-1185">Reference proteome</keyword>
<proteinExistence type="predicted"/>
<feature type="compositionally biased region" description="Low complexity" evidence="6">
    <location>
        <begin position="156"/>
        <end position="166"/>
    </location>
</feature>
<keyword evidence="5" id="KW-0560">Oxidoreductase</keyword>
<dbReference type="PANTHER" id="PTHR48467">
    <property type="entry name" value="GLUTAMATE SYNTHASE 1 [NADH], CHLOROPLASTIC-LIKE"/>
    <property type="match status" value="1"/>
</dbReference>
<dbReference type="InterPro" id="IPR036188">
    <property type="entry name" value="FAD/NAD-bd_sf"/>
</dbReference>
<evidence type="ECO:0000256" key="4">
    <source>
        <dbReference type="ARBA" id="ARBA00022857"/>
    </source>
</evidence>
<dbReference type="PANTHER" id="PTHR48467:SF1">
    <property type="entry name" value="GLUTAMATE SYNTHASE 1 [NADH], CHLOROPLASTIC-LIKE"/>
    <property type="match status" value="1"/>
</dbReference>
<protein>
    <submittedName>
        <fullName evidence="7">Ferredoxin NADP+ reductase-like protein</fullName>
    </submittedName>
</protein>
<dbReference type="InterPro" id="IPR055275">
    <property type="entry name" value="Ferredox_Rdtase"/>
</dbReference>
<organism evidence="7 8">
    <name type="scientific">Leishmania tarentolae</name>
    <name type="common">Sauroleishmania tarentolae</name>
    <dbReference type="NCBI Taxonomy" id="5689"/>
    <lineage>
        <taxon>Eukaryota</taxon>
        <taxon>Discoba</taxon>
        <taxon>Euglenozoa</taxon>
        <taxon>Kinetoplastea</taxon>
        <taxon>Metakinetoplastina</taxon>
        <taxon>Trypanosomatida</taxon>
        <taxon>Trypanosomatidae</taxon>
        <taxon>Leishmaniinae</taxon>
        <taxon>Leishmania</taxon>
        <taxon>lizard Leishmania</taxon>
    </lineage>
</organism>
<dbReference type="Gene3D" id="3.40.50.720">
    <property type="entry name" value="NAD(P)-binding Rossmann-like Domain"/>
    <property type="match status" value="1"/>
</dbReference>
<keyword evidence="3" id="KW-0274">FAD</keyword>
<name>A0A640KKR4_LEITA</name>
<dbReference type="VEuPathDB" id="TriTrypDB:LtaPh_2104300"/>
<dbReference type="Gene3D" id="3.50.50.60">
    <property type="entry name" value="FAD/NAD(P)-binding domain"/>
    <property type="match status" value="1"/>
</dbReference>
<keyword evidence="2" id="KW-0285">Flavoprotein</keyword>
<feature type="region of interest" description="Disordered" evidence="6">
    <location>
        <begin position="464"/>
        <end position="485"/>
    </location>
</feature>
<dbReference type="GO" id="GO:0016491">
    <property type="term" value="F:oxidoreductase activity"/>
    <property type="evidence" value="ECO:0007669"/>
    <property type="project" value="UniProtKB-KW"/>
</dbReference>
<feature type="compositionally biased region" description="Polar residues" evidence="6">
    <location>
        <begin position="468"/>
        <end position="478"/>
    </location>
</feature>
<sequence length="794" mass="85939">MCKVLASSLSSSSHFRHDRRLSLSLSPSFFLRYTGQRATAQIWVVYGCPNSARRQLSAPSLPPLSALPLIQVSTGTHAHTYSRGTRTGSMLCGPRTLHRCALAPTLAATGALSTALSWASSHTLTLSTPMRWCSSTGSSTPNPARCAGSADAEHVSSANVSSPDSSTAKTTAPKRRVQIAVVGSGPSGCFVASHLVKKHHELHVDIFERLPVPFGLCRYGVAPDHPDVKNVEKQFIDLFTSGRVTWIGNVSIGKEIPLQALLEHYAAVVFATGADESKKLHIPGEDLGGVISARSFVEYYNTLPFPCGSPHFCPFDLERTKHVVVIGNGNVAMDVVRVLGASYKYFSPTDMNCVCIKELMKNQVEHISVVARRGVEHSAFATAEFREITKYQEGHVKVEVDHFDLDAAVAAMPAGKVMRAHKRMMELVHQYALGSEEMAAEAAQLATDAQGVPLPSAVRARAAISHAEPSSMTTSSQYGVGRPHHGSRGPCRLRFRYNLTPVAILPSHRRKNYVGGVLFKKTRVKTPCTETENEGEYCVVPCDLVMTSIGHRSDSIAGVPFNHHAGVIDNERGRVKAMPRVYCAGWAKNGAKGVILHSVVDAQDTAATILADMESGIIPTEPTAQPEETERMAAAVRSSSANTAEAEPLEVPFVESSNATPHRQVAAASATTTMYGKYGLVDYFVAKRLQPVSMAGLQRILHVEHERGVDLGKKAEKIRTVRDMLDVALGGDVGKKADERIRGITPARSDAMLYLKELLDDDTDLRAFAHQVARDVPHKLAQQHPLGKISPGQL</sequence>
<reference evidence="7" key="1">
    <citation type="submission" date="2019-11" db="EMBL/GenBank/DDBJ databases">
        <title>Leishmania tarentolae CDS.</title>
        <authorList>
            <person name="Goto Y."/>
            <person name="Yamagishi J."/>
        </authorList>
    </citation>
    <scope>NUCLEOTIDE SEQUENCE [LARGE SCALE GENOMIC DNA]</scope>
    <source>
        <strain evidence="7">Parrot Tar II</strain>
    </source>
</reference>
<evidence type="ECO:0000313" key="8">
    <source>
        <dbReference type="Proteomes" id="UP000419144"/>
    </source>
</evidence>
<dbReference type="Proteomes" id="UP000419144">
    <property type="component" value="Unassembled WGS sequence"/>
</dbReference>
<evidence type="ECO:0000256" key="5">
    <source>
        <dbReference type="ARBA" id="ARBA00023002"/>
    </source>
</evidence>
<evidence type="ECO:0000256" key="1">
    <source>
        <dbReference type="ARBA" id="ARBA00001974"/>
    </source>
</evidence>
<accession>A0A640KKR4</accession>
<keyword evidence="4" id="KW-0521">NADP</keyword>
<comment type="caution">
    <text evidence="7">The sequence shown here is derived from an EMBL/GenBank/DDBJ whole genome shotgun (WGS) entry which is preliminary data.</text>
</comment>
<dbReference type="SUPFAM" id="SSF51971">
    <property type="entry name" value="Nucleotide-binding domain"/>
    <property type="match status" value="1"/>
</dbReference>
<evidence type="ECO:0000256" key="6">
    <source>
        <dbReference type="SAM" id="MobiDB-lite"/>
    </source>
</evidence>
<evidence type="ECO:0000313" key="7">
    <source>
        <dbReference type="EMBL" id="GET88277.1"/>
    </source>
</evidence>
<gene>
    <name evidence="7" type="ORF">LtaPh_2104300</name>
</gene>
<dbReference type="EMBL" id="BLBS01000026">
    <property type="protein sequence ID" value="GET88277.1"/>
    <property type="molecule type" value="Genomic_DNA"/>
</dbReference>
<dbReference type="PRINTS" id="PR00419">
    <property type="entry name" value="ADXRDTASE"/>
</dbReference>
<evidence type="ECO:0000256" key="3">
    <source>
        <dbReference type="ARBA" id="ARBA00022827"/>
    </source>
</evidence>
<feature type="region of interest" description="Disordered" evidence="6">
    <location>
        <begin position="143"/>
        <end position="173"/>
    </location>
</feature>